<dbReference type="AlphaFoldDB" id="A0A835H3E2"/>
<feature type="compositionally biased region" description="Low complexity" evidence="1">
    <location>
        <begin position="51"/>
        <end position="60"/>
    </location>
</feature>
<evidence type="ECO:0000256" key="1">
    <source>
        <dbReference type="SAM" id="MobiDB-lite"/>
    </source>
</evidence>
<dbReference type="Proteomes" id="UP000631114">
    <property type="component" value="Unassembled WGS sequence"/>
</dbReference>
<feature type="region of interest" description="Disordered" evidence="1">
    <location>
        <begin position="23"/>
        <end position="60"/>
    </location>
</feature>
<organism evidence="2 3">
    <name type="scientific">Coptis chinensis</name>
    <dbReference type="NCBI Taxonomy" id="261450"/>
    <lineage>
        <taxon>Eukaryota</taxon>
        <taxon>Viridiplantae</taxon>
        <taxon>Streptophyta</taxon>
        <taxon>Embryophyta</taxon>
        <taxon>Tracheophyta</taxon>
        <taxon>Spermatophyta</taxon>
        <taxon>Magnoliopsida</taxon>
        <taxon>Ranunculales</taxon>
        <taxon>Ranunculaceae</taxon>
        <taxon>Coptidoideae</taxon>
        <taxon>Coptis</taxon>
    </lineage>
</organism>
<dbReference type="OrthoDB" id="1913204at2759"/>
<keyword evidence="3" id="KW-1185">Reference proteome</keyword>
<comment type="caution">
    <text evidence="2">The sequence shown here is derived from an EMBL/GenBank/DDBJ whole genome shotgun (WGS) entry which is preliminary data.</text>
</comment>
<sequence>MLQFSPLSTDSLLCDENTQFEFEKSKDKEDYMEEVSPENTQWDSGCYGDRSSSSNGGLDQSSEEWLSNCFSDGGMQHSSDDMTTRVMSYNSEANSNDPMRQLEIFNYANGNDRPPTAIDLNKSLLKDLIFNQSPSKFGGAAYSQFTHNSEQSCDGIGCYISLPDGDLYSPKVPDMVTYKGQRFMVAANEKEESSKVVPGEDNFWDSGSLQCYDISPDTNVKWANLLVLFVMAIGYPINF</sequence>
<reference evidence="2 3" key="1">
    <citation type="submission" date="2020-10" db="EMBL/GenBank/DDBJ databases">
        <title>The Coptis chinensis genome and diversification of protoberbering-type alkaloids.</title>
        <authorList>
            <person name="Wang B."/>
            <person name="Shu S."/>
            <person name="Song C."/>
            <person name="Liu Y."/>
        </authorList>
    </citation>
    <scope>NUCLEOTIDE SEQUENCE [LARGE SCALE GENOMIC DNA]</scope>
    <source>
        <strain evidence="2">HL-2020</strain>
        <tissue evidence="2">Leaf</tissue>
    </source>
</reference>
<dbReference type="EMBL" id="JADFTS010000008">
    <property type="protein sequence ID" value="KAF9590922.1"/>
    <property type="molecule type" value="Genomic_DNA"/>
</dbReference>
<accession>A0A835H3E2</accession>
<name>A0A835H3E2_9MAGN</name>
<gene>
    <name evidence="2" type="ORF">IFM89_000467</name>
</gene>
<evidence type="ECO:0000313" key="2">
    <source>
        <dbReference type="EMBL" id="KAF9590922.1"/>
    </source>
</evidence>
<proteinExistence type="predicted"/>
<evidence type="ECO:0000313" key="3">
    <source>
        <dbReference type="Proteomes" id="UP000631114"/>
    </source>
</evidence>
<protein>
    <submittedName>
        <fullName evidence="2">Uncharacterized protein</fullName>
    </submittedName>
</protein>